<evidence type="ECO:0000256" key="2">
    <source>
        <dbReference type="SAM" id="Phobius"/>
    </source>
</evidence>
<organism evidence="3 4">
    <name type="scientific">Acetobacter persici</name>
    <dbReference type="NCBI Taxonomy" id="1076596"/>
    <lineage>
        <taxon>Bacteria</taxon>
        <taxon>Pseudomonadati</taxon>
        <taxon>Pseudomonadota</taxon>
        <taxon>Alphaproteobacteria</taxon>
        <taxon>Acetobacterales</taxon>
        <taxon>Acetobacteraceae</taxon>
        <taxon>Acetobacter</taxon>
    </lineage>
</organism>
<geneLocation type="plasmid" evidence="4">
    <name>pac1084_1</name>
</geneLocation>
<keyword evidence="2" id="KW-0472">Membrane</keyword>
<evidence type="ECO:0000256" key="1">
    <source>
        <dbReference type="SAM" id="MobiDB-lite"/>
    </source>
</evidence>
<dbReference type="KEGG" id="aper:A0U91_15245"/>
<gene>
    <name evidence="3" type="ORF">A0U91_15245</name>
</gene>
<feature type="region of interest" description="Disordered" evidence="1">
    <location>
        <begin position="237"/>
        <end position="283"/>
    </location>
</feature>
<proteinExistence type="predicted"/>
<protein>
    <submittedName>
        <fullName evidence="3">Uncharacterized protein</fullName>
    </submittedName>
</protein>
<keyword evidence="2" id="KW-0812">Transmembrane</keyword>
<feature type="transmembrane region" description="Helical" evidence="2">
    <location>
        <begin position="98"/>
        <end position="118"/>
    </location>
</feature>
<dbReference type="EMBL" id="CP014688">
    <property type="protein sequence ID" value="AQT06369.1"/>
    <property type="molecule type" value="Genomic_DNA"/>
</dbReference>
<reference evidence="3 4" key="1">
    <citation type="submission" date="2016-03" db="EMBL/GenBank/DDBJ databases">
        <title>Acetic acid bacteria sequencing.</title>
        <authorList>
            <person name="Brandt J."/>
            <person name="Jakob F."/>
            <person name="Vogel R.F."/>
        </authorList>
    </citation>
    <scope>NUCLEOTIDE SEQUENCE [LARGE SCALE GENOMIC DNA]</scope>
    <source>
        <strain evidence="3 4">TMW2.1084</strain>
        <plasmid evidence="4">pac1084_1</plasmid>
    </source>
</reference>
<evidence type="ECO:0000313" key="3">
    <source>
        <dbReference type="EMBL" id="AQT06369.1"/>
    </source>
</evidence>
<dbReference type="AlphaFoldDB" id="A0A1U9LJ31"/>
<keyword evidence="3" id="KW-0614">Plasmid</keyword>
<evidence type="ECO:0000313" key="4">
    <source>
        <dbReference type="Proteomes" id="UP000189055"/>
    </source>
</evidence>
<name>A0A1U9LJ31_9PROT</name>
<feature type="compositionally biased region" description="Basic and acidic residues" evidence="1">
    <location>
        <begin position="258"/>
        <end position="268"/>
    </location>
</feature>
<keyword evidence="2" id="KW-1133">Transmembrane helix</keyword>
<accession>A0A1U9LJ31</accession>
<dbReference type="Proteomes" id="UP000189055">
    <property type="component" value="Plasmid pAC1084_1"/>
</dbReference>
<sequence>MFRKNRIHLPPNNIMEPNSLARACLTPISKDGKLLAEGTIIIAIEPSNKAKLLSCQGQLISKGELSQQTSDALERATGLPCRISARTVSQKRPLYQRWTFCLFALMSLQSALLIYMVINGPLRHIQISPEAPVLSGPQDQGTNSPLYTRLQNSIQSGAPISETDFAQFPDYLQKAIIEAGMNVGRRLNTAPKETNLHQVSAPHTVSPSITIVKADGAKPDPASSFPGEDAYGISNLPPPNTTASTGNLKIPMPGGNDFRSRNDAKKFGLGEFPSDIDEKTISH</sequence>